<dbReference type="AlphaFoldDB" id="A0A9D1P6M3"/>
<proteinExistence type="predicted"/>
<evidence type="ECO:0000256" key="1">
    <source>
        <dbReference type="ARBA" id="ARBA00023015"/>
    </source>
</evidence>
<dbReference type="PANTHER" id="PTHR43280:SF2">
    <property type="entry name" value="HTH-TYPE TRANSCRIPTIONAL REGULATOR EXSA"/>
    <property type="match status" value="1"/>
</dbReference>
<keyword evidence="1" id="KW-0805">Transcription regulation</keyword>
<dbReference type="Proteomes" id="UP000886884">
    <property type="component" value="Unassembled WGS sequence"/>
</dbReference>
<organism evidence="7 8">
    <name type="scientific">Candidatus Ornithocaccomicrobium faecavium</name>
    <dbReference type="NCBI Taxonomy" id="2840890"/>
    <lineage>
        <taxon>Bacteria</taxon>
        <taxon>Bacillati</taxon>
        <taxon>Bacillota</taxon>
        <taxon>Clostridia</taxon>
        <taxon>Candidatus Ornithocaccomicrobium</taxon>
    </lineage>
</organism>
<dbReference type="InterPro" id="IPR018062">
    <property type="entry name" value="HTH_AraC-typ_CS"/>
</dbReference>
<dbReference type="InterPro" id="IPR018060">
    <property type="entry name" value="HTH_AraC"/>
</dbReference>
<protein>
    <submittedName>
        <fullName evidence="7">Helix-turn-helix transcriptional regulator</fullName>
    </submittedName>
</protein>
<dbReference type="InterPro" id="IPR020449">
    <property type="entry name" value="Tscrpt_reg_AraC-type_HTH"/>
</dbReference>
<evidence type="ECO:0000313" key="8">
    <source>
        <dbReference type="Proteomes" id="UP000886884"/>
    </source>
</evidence>
<evidence type="ECO:0000256" key="2">
    <source>
        <dbReference type="ARBA" id="ARBA00023125"/>
    </source>
</evidence>
<feature type="non-terminal residue" evidence="7">
    <location>
        <position position="728"/>
    </location>
</feature>
<keyword evidence="5" id="KW-0472">Membrane</keyword>
<feature type="transmembrane region" description="Helical" evidence="5">
    <location>
        <begin position="296"/>
        <end position="318"/>
    </location>
</feature>
<dbReference type="EMBL" id="DVOT01000121">
    <property type="protein sequence ID" value="HIV27588.1"/>
    <property type="molecule type" value="Genomic_DNA"/>
</dbReference>
<sequence length="728" mass="81877">MADKAKERRRGGRVTVLRRRIFLIAVLTMAMLFGVAVGINLYILHLNEDANRSSNQSDLRMVHSFLQTHQNGLRAILHSVLSDADLSTITILHVKETEESVFSYRYTSSLQQKLELLCSVNQDISSLFIVLPQADIVVSEKGTSSLATFFQANRCAPLRDWAQEPSAMPLGIFRGTFYSLYYNEPSVSGQYHLSASNGWASAVLLLSQDNINNKLARQFAGREMSLYVLTEENELYGWYEPGGTPLTAPEVRALYEQGTVSTTVNGEICDAYYTETGALRVVCLFRQDAIRQAFRAGYLLLGVMLAAFCALACGLYFAMVHWFYTPINNLLAVYGTEDSLGEADEYGRISRTMDSLRRDIASLEQRMRDSDRKAQEETRNRLRTMFPEEAAAVPGAYAVFSLVMENAEGVFQDSLCRKVCLSLSEVLETTVLYDHSASFTGVFGLRTETLPVERLVATLKAVAGEGNYVRMGVSAIYTDRRFLADAYEEARGALESPAPGWVIVHDAQAASAVPSRFHVPLVKQAELASRLAEGDWALVCATLDDIYAENEGLNRYWQCRLSGYLMDLCLVLASNHPIDSVQMLCYHERQAASHNPELLRRRVYERYERLCEALRPGAEELAERMKRYIEKHLDNPELTLNDVAEHLNRSYSYVSACFSKTVGMPFTVYLQKRRVATAMRLLAETEESVAQVARLVGYELTGSFIRLFKKEIGMTPGQYRDSVVQREK</sequence>
<name>A0A9D1P6M3_9FIRM</name>
<keyword evidence="5" id="KW-0812">Transmembrane</keyword>
<reference evidence="7" key="2">
    <citation type="journal article" date="2021" name="PeerJ">
        <title>Extensive microbial diversity within the chicken gut microbiome revealed by metagenomics and culture.</title>
        <authorList>
            <person name="Gilroy R."/>
            <person name="Ravi A."/>
            <person name="Getino M."/>
            <person name="Pursley I."/>
            <person name="Horton D.L."/>
            <person name="Alikhan N.F."/>
            <person name="Baker D."/>
            <person name="Gharbi K."/>
            <person name="Hall N."/>
            <person name="Watson M."/>
            <person name="Adriaenssens E.M."/>
            <person name="Foster-Nyarko E."/>
            <person name="Jarju S."/>
            <person name="Secka A."/>
            <person name="Antonio M."/>
            <person name="Oren A."/>
            <person name="Chaudhuri R.R."/>
            <person name="La Ragione R."/>
            <person name="Hildebrand F."/>
            <person name="Pallen M.J."/>
        </authorList>
    </citation>
    <scope>NUCLEOTIDE SEQUENCE</scope>
    <source>
        <strain evidence="7">CHK183-6373</strain>
    </source>
</reference>
<dbReference type="PROSITE" id="PS01124">
    <property type="entry name" value="HTH_ARAC_FAMILY_2"/>
    <property type="match status" value="1"/>
</dbReference>
<evidence type="ECO:0000256" key="4">
    <source>
        <dbReference type="SAM" id="Coils"/>
    </source>
</evidence>
<evidence type="ECO:0000259" key="6">
    <source>
        <dbReference type="PROSITE" id="PS01124"/>
    </source>
</evidence>
<dbReference type="SUPFAM" id="SSF46689">
    <property type="entry name" value="Homeodomain-like"/>
    <property type="match status" value="1"/>
</dbReference>
<dbReference type="GO" id="GO:0003700">
    <property type="term" value="F:DNA-binding transcription factor activity"/>
    <property type="evidence" value="ECO:0007669"/>
    <property type="project" value="InterPro"/>
</dbReference>
<comment type="caution">
    <text evidence="7">The sequence shown here is derived from an EMBL/GenBank/DDBJ whole genome shotgun (WGS) entry which is preliminary data.</text>
</comment>
<dbReference type="InterPro" id="IPR009057">
    <property type="entry name" value="Homeodomain-like_sf"/>
</dbReference>
<accession>A0A9D1P6M3</accession>
<keyword evidence="3" id="KW-0804">Transcription</keyword>
<dbReference type="PANTHER" id="PTHR43280">
    <property type="entry name" value="ARAC-FAMILY TRANSCRIPTIONAL REGULATOR"/>
    <property type="match status" value="1"/>
</dbReference>
<evidence type="ECO:0000256" key="3">
    <source>
        <dbReference type="ARBA" id="ARBA00023163"/>
    </source>
</evidence>
<dbReference type="SMART" id="SM00342">
    <property type="entry name" value="HTH_ARAC"/>
    <property type="match status" value="1"/>
</dbReference>
<dbReference type="PRINTS" id="PR00032">
    <property type="entry name" value="HTHARAC"/>
</dbReference>
<reference evidence="7" key="1">
    <citation type="submission" date="2020-10" db="EMBL/GenBank/DDBJ databases">
        <authorList>
            <person name="Gilroy R."/>
        </authorList>
    </citation>
    <scope>NUCLEOTIDE SEQUENCE</scope>
    <source>
        <strain evidence="7">CHK183-6373</strain>
    </source>
</reference>
<dbReference type="Pfam" id="PF12833">
    <property type="entry name" value="HTH_18"/>
    <property type="match status" value="1"/>
</dbReference>
<keyword evidence="2" id="KW-0238">DNA-binding</keyword>
<evidence type="ECO:0000313" key="7">
    <source>
        <dbReference type="EMBL" id="HIV27588.1"/>
    </source>
</evidence>
<dbReference type="PROSITE" id="PS00041">
    <property type="entry name" value="HTH_ARAC_FAMILY_1"/>
    <property type="match status" value="1"/>
</dbReference>
<dbReference type="Gene3D" id="1.10.10.60">
    <property type="entry name" value="Homeodomain-like"/>
    <property type="match status" value="2"/>
</dbReference>
<keyword evidence="5" id="KW-1133">Transmembrane helix</keyword>
<keyword evidence="4" id="KW-0175">Coiled coil</keyword>
<evidence type="ECO:0000256" key="5">
    <source>
        <dbReference type="SAM" id="Phobius"/>
    </source>
</evidence>
<feature type="domain" description="HTH araC/xylS-type" evidence="6">
    <location>
        <begin position="623"/>
        <end position="722"/>
    </location>
</feature>
<gene>
    <name evidence="7" type="ORF">IAA64_06435</name>
</gene>
<feature type="transmembrane region" description="Helical" evidence="5">
    <location>
        <begin position="21"/>
        <end position="44"/>
    </location>
</feature>
<dbReference type="GO" id="GO:0043565">
    <property type="term" value="F:sequence-specific DNA binding"/>
    <property type="evidence" value="ECO:0007669"/>
    <property type="project" value="InterPro"/>
</dbReference>
<feature type="coiled-coil region" evidence="4">
    <location>
        <begin position="346"/>
        <end position="380"/>
    </location>
</feature>